<gene>
    <name evidence="1" type="ORF">GCM10010178_01200</name>
</gene>
<protein>
    <submittedName>
        <fullName evidence="1">Aminoglycoside O-phosphotransferase</fullName>
    </submittedName>
</protein>
<dbReference type="Proteomes" id="UP000649573">
    <property type="component" value="Unassembled WGS sequence"/>
</dbReference>
<dbReference type="RefSeq" id="WP_189251521.1">
    <property type="nucleotide sequence ID" value="NZ_BMRE01000001.1"/>
</dbReference>
<proteinExistence type="predicted"/>
<dbReference type="Pfam" id="PF04655">
    <property type="entry name" value="APH_6_hur"/>
    <property type="match status" value="1"/>
</dbReference>
<dbReference type="InterPro" id="IPR011009">
    <property type="entry name" value="Kinase-like_dom_sf"/>
</dbReference>
<accession>A0ABQ2UC72</accession>
<name>A0ABQ2UC72_9PSEU</name>
<evidence type="ECO:0000313" key="2">
    <source>
        <dbReference type="Proteomes" id="UP000649573"/>
    </source>
</evidence>
<evidence type="ECO:0000313" key="1">
    <source>
        <dbReference type="EMBL" id="GGU13729.1"/>
    </source>
</evidence>
<keyword evidence="2" id="KW-1185">Reference proteome</keyword>
<sequence length="233" mass="25689">MIDEDARSRLIRRFGHDVTRWIDALPGLIDTLTARWGLTVVGHVPGGTGATFLCTDAVLKLTPDLDVAALEARALTAWADTPAMVDVLDTDLARGALLLERIEPGTPADEPARVLPELHAAKPAGFPPLRARVDFLFETLLTRRTGTYYATEHHRARKLAEDDVTQVLLHGDMHPGNVLQGPHGPKAIDPRAHVGDPAFDWMDFVHDGHDLHGADVDLDRVHEWLTAFKPFYS</sequence>
<dbReference type="SUPFAM" id="SSF56112">
    <property type="entry name" value="Protein kinase-like (PK-like)"/>
    <property type="match status" value="1"/>
</dbReference>
<organism evidence="1 2">
    <name type="scientific">Lentzea flava</name>
    <dbReference type="NCBI Taxonomy" id="103732"/>
    <lineage>
        <taxon>Bacteria</taxon>
        <taxon>Bacillati</taxon>
        <taxon>Actinomycetota</taxon>
        <taxon>Actinomycetes</taxon>
        <taxon>Pseudonocardiales</taxon>
        <taxon>Pseudonocardiaceae</taxon>
        <taxon>Lentzea</taxon>
    </lineage>
</organism>
<dbReference type="EMBL" id="BMRE01000001">
    <property type="protein sequence ID" value="GGU13729.1"/>
    <property type="molecule type" value="Genomic_DNA"/>
</dbReference>
<dbReference type="InterPro" id="IPR006748">
    <property type="entry name" value="NH2Glyco/OHUrea_AB-resist_kin"/>
</dbReference>
<comment type="caution">
    <text evidence="1">The sequence shown here is derived from an EMBL/GenBank/DDBJ whole genome shotgun (WGS) entry which is preliminary data.</text>
</comment>
<dbReference type="Gene3D" id="1.10.510.10">
    <property type="entry name" value="Transferase(Phosphotransferase) domain 1"/>
    <property type="match status" value="1"/>
</dbReference>
<reference evidence="2" key="1">
    <citation type="journal article" date="2019" name="Int. J. Syst. Evol. Microbiol.">
        <title>The Global Catalogue of Microorganisms (GCM) 10K type strain sequencing project: providing services to taxonomists for standard genome sequencing and annotation.</title>
        <authorList>
            <consortium name="The Broad Institute Genomics Platform"/>
            <consortium name="The Broad Institute Genome Sequencing Center for Infectious Disease"/>
            <person name="Wu L."/>
            <person name="Ma J."/>
        </authorList>
    </citation>
    <scope>NUCLEOTIDE SEQUENCE [LARGE SCALE GENOMIC DNA]</scope>
    <source>
        <strain evidence="2">JCM 3296</strain>
    </source>
</reference>